<dbReference type="RefSeq" id="WP_006259807.1">
    <property type="nucleotide sequence ID" value="NZ_BCMQ01000005.1"/>
</dbReference>
<dbReference type="eggNOG" id="COG1280">
    <property type="taxonomic scope" value="Bacteria"/>
</dbReference>
<reference evidence="1 2" key="1">
    <citation type="journal article" date="2016" name="J. Zhejiang Univ. Sci. B">
        <title>Antibiotic resistance mechanisms of Myroides sp.</title>
        <authorList>
            <person name="Hu S."/>
            <person name="Yuan S."/>
            <person name="Qu H."/>
            <person name="Jiang T."/>
            <person name="Zhou Y."/>
            <person name="Wang M."/>
            <person name="Ming D."/>
        </authorList>
    </citation>
    <scope>NUCLEOTIDE SEQUENCE [LARGE SCALE GENOMIC DNA]</scope>
    <source>
        <strain evidence="1 2">PR63039</strain>
    </source>
</reference>
<evidence type="ECO:0000313" key="2">
    <source>
        <dbReference type="Proteomes" id="UP000069030"/>
    </source>
</evidence>
<accession>A0A0S7E7S2</accession>
<proteinExistence type="predicted"/>
<name>A0A0S7E7S2_9FLAO</name>
<dbReference type="GeneID" id="66974017"/>
<protein>
    <submittedName>
        <fullName evidence="1">Amino acid permease</fullName>
    </submittedName>
</protein>
<gene>
    <name evidence="1" type="ORF">AS202_04210</name>
</gene>
<sequence length="208" mass="23391">MGVEVVTLLFFGFLAATLGVSLPGLLNMTAVKIAKEEGGRNAFSYVLGASTVIFIQTFIAIFFSKLIDSSPSITEALHEIGLVIFAILTIYFFFFAKKKEMKKKNNPKKSKSPFVYGLFLASINVFLIPYYVFLSITLATYDYHIFDLICTIFFSLGVVIGSAMMFYLYISFFKKPSREDAFILRNINYVIGTITGIICLITIYKLLK</sequence>
<dbReference type="AlphaFoldDB" id="A0A0S7E7S2"/>
<dbReference type="EMBL" id="CP013690">
    <property type="protein sequence ID" value="ALU25405.1"/>
    <property type="molecule type" value="Genomic_DNA"/>
</dbReference>
<evidence type="ECO:0000313" key="1">
    <source>
        <dbReference type="EMBL" id="ALU25405.1"/>
    </source>
</evidence>
<dbReference type="KEGG" id="mod:AS202_04210"/>
<dbReference type="Proteomes" id="UP000069030">
    <property type="component" value="Chromosome"/>
</dbReference>
<organism evidence="1 2">
    <name type="scientific">Myroides odoratimimus</name>
    <dbReference type="NCBI Taxonomy" id="76832"/>
    <lineage>
        <taxon>Bacteria</taxon>
        <taxon>Pseudomonadati</taxon>
        <taxon>Bacteroidota</taxon>
        <taxon>Flavobacteriia</taxon>
        <taxon>Flavobacteriales</taxon>
        <taxon>Flavobacteriaceae</taxon>
        <taxon>Myroides</taxon>
    </lineage>
</organism>